<keyword evidence="3" id="KW-0597">Phosphoprotein</keyword>
<keyword evidence="9" id="KW-0472">Membrane</keyword>
<feature type="domain" description="Histidine kinase" evidence="10">
    <location>
        <begin position="782"/>
        <end position="1004"/>
    </location>
</feature>
<evidence type="ECO:0000313" key="14">
    <source>
        <dbReference type="Proteomes" id="UP000001692"/>
    </source>
</evidence>
<dbReference type="Gene3D" id="1.10.287.130">
    <property type="match status" value="1"/>
</dbReference>
<feature type="transmembrane region" description="Helical" evidence="9">
    <location>
        <begin position="222"/>
        <end position="245"/>
    </location>
</feature>
<dbReference type="PANTHER" id="PTHR43065:SF10">
    <property type="entry name" value="PEROXIDE STRESS-ACTIVATED HISTIDINE KINASE MAK3"/>
    <property type="match status" value="1"/>
</dbReference>
<dbReference type="Gene3D" id="3.30.450.20">
    <property type="entry name" value="PAS domain"/>
    <property type="match status" value="2"/>
</dbReference>
<dbReference type="InterPro" id="IPR000700">
    <property type="entry name" value="PAS-assoc_C"/>
</dbReference>
<accession>B3R4L9</accession>
<feature type="transmembrane region" description="Helical" evidence="9">
    <location>
        <begin position="469"/>
        <end position="489"/>
    </location>
</feature>
<dbReference type="AlphaFoldDB" id="B3R4L9"/>
<keyword evidence="7" id="KW-0067">ATP-binding</keyword>
<evidence type="ECO:0000259" key="10">
    <source>
        <dbReference type="PROSITE" id="PS50109"/>
    </source>
</evidence>
<evidence type="ECO:0000256" key="4">
    <source>
        <dbReference type="ARBA" id="ARBA00022679"/>
    </source>
</evidence>
<proteinExistence type="predicted"/>
<dbReference type="Proteomes" id="UP000001692">
    <property type="component" value="Chromosome 1"/>
</dbReference>
<feature type="domain" description="PAS" evidence="11">
    <location>
        <begin position="504"/>
        <end position="576"/>
    </location>
</feature>
<comment type="catalytic activity">
    <reaction evidence="1">
        <text>ATP + protein L-histidine = ADP + protein N-phospho-L-histidine.</text>
        <dbReference type="EC" id="2.7.13.3"/>
    </reaction>
</comment>
<dbReference type="PROSITE" id="PS50112">
    <property type="entry name" value="PAS"/>
    <property type="match status" value="1"/>
</dbReference>
<dbReference type="PANTHER" id="PTHR43065">
    <property type="entry name" value="SENSOR HISTIDINE KINASE"/>
    <property type="match status" value="1"/>
</dbReference>
<protein>
    <recommendedName>
        <fullName evidence="2">histidine kinase</fullName>
        <ecNumber evidence="2">2.7.13.3</ecNumber>
    </recommendedName>
</protein>
<dbReference type="EC" id="2.7.13.3" evidence="2"/>
<dbReference type="PROSITE" id="PS50113">
    <property type="entry name" value="PAC"/>
    <property type="match status" value="1"/>
</dbReference>
<dbReference type="CDD" id="cd18773">
    <property type="entry name" value="PDC1_HK_sensor"/>
    <property type="match status" value="1"/>
</dbReference>
<dbReference type="PROSITE" id="PS50109">
    <property type="entry name" value="HIS_KIN"/>
    <property type="match status" value="1"/>
</dbReference>
<dbReference type="InterPro" id="IPR013767">
    <property type="entry name" value="PAS_fold"/>
</dbReference>
<dbReference type="SMART" id="SM00091">
    <property type="entry name" value="PAS"/>
    <property type="match status" value="2"/>
</dbReference>
<keyword evidence="4" id="KW-0808">Transferase</keyword>
<dbReference type="eggNOG" id="COG4191">
    <property type="taxonomic scope" value="Bacteria"/>
</dbReference>
<dbReference type="InterPro" id="IPR005467">
    <property type="entry name" value="His_kinase_dom"/>
</dbReference>
<dbReference type="InterPro" id="IPR036097">
    <property type="entry name" value="HisK_dim/P_sf"/>
</dbReference>
<dbReference type="InterPro" id="IPR004358">
    <property type="entry name" value="Sig_transdc_His_kin-like_C"/>
</dbReference>
<keyword evidence="6 13" id="KW-0418">Kinase</keyword>
<dbReference type="Gene3D" id="3.30.565.10">
    <property type="entry name" value="Histidine kinase-like ATPase, C-terminal domain"/>
    <property type="match status" value="1"/>
</dbReference>
<sequence>MTVSWVNSWLPRPRWRAGHDSTYDSHRLAEDRCHCRLASEPPPGNLFRFLRAAGAWLPPAFLGRSDSMEAESRAQAKFSNCDIVFYNVELCGSAQRSTAERAWRVSPPWRRRHAAPGFHWRFPQATHRNNLGTLVGQPSIPPMPFSNRLDRLFRSLRAAMLPSDASGTAKAAGGESAHVPHAPSPAAGLGPIEALGSDDGVPVAPPRGLWWLRWRNLVATSWFMFIPLVAIVLFTVAMGVILWSLHETERQQQRDALYRDAAWAQQRVRLSLLSNQDQLASLARDIAAAQLEQGAYRTAAQEILRENPEIVFINWLDATKRGRWSLPSTSEFASRLRESQDQPLEPEVLDTFDAARETQRVVYSRPLVNERGDSFMLMEVPIVRDNEFLGTLGALYSINGILTHLLPPELTERYRFSLIDKNNQTRASTSLRPVPGNALSYEVLLDPPGHSLSLRADAYPPASNLPNNMLLWLVVGLSCFLLWSLWSMWRHTSRRSEAQRALLAETSFRRAMENSMLIGLRALDLNGRITYVNPAFCRMTGWQENDLVGRLPPFPYWPPNDQQEMQKQIDLTLQGKSPAGGYEMRVMRRDGSSFYARMYVSPLVDSRGRHTGWMSSMTDITEPKRAREELAAAHDRFTTVLESLDAAVSVLATDKAELLFANRYYRQLFGWEAEGHLKLAGDELDKDQVSSDNTDFVDAYAGLPASELMPYASDAREVFVPDMQKWFEVRRRYIQWVDGHLAQMQIATDITVRKAAEEMARQHEERLQFTSRLTTMGEMASSLAHELNQPLAAINNYCMGAVARLHSGRSTPEDLIPVLEKTSAQAVRAGTIISRIRGFVKRSQPQRREAALHDIVADAVGLADLEATRRRVTILTRLPAPPLTVYVDPVLIEQVLVNLLKNAVEAMAGLPAMRAGGVVRLHARVEPGEIGDNVHIDVIDQGPGVDEATKERLFEPFFSTKSDGMGMGLNICRSIIESHQGRLWVENNVDGIGCTFKIMLPLQSAPAETLAE</sequence>
<evidence type="ECO:0000256" key="3">
    <source>
        <dbReference type="ARBA" id="ARBA00022553"/>
    </source>
</evidence>
<evidence type="ECO:0000256" key="6">
    <source>
        <dbReference type="ARBA" id="ARBA00022777"/>
    </source>
</evidence>
<dbReference type="InterPro" id="IPR035965">
    <property type="entry name" value="PAS-like_dom_sf"/>
</dbReference>
<keyword evidence="9" id="KW-1133">Transmembrane helix</keyword>
<dbReference type="InterPro" id="IPR001610">
    <property type="entry name" value="PAC"/>
</dbReference>
<dbReference type="SUPFAM" id="SSF55874">
    <property type="entry name" value="ATPase domain of HSP90 chaperone/DNA topoisomerase II/histidine kinase"/>
    <property type="match status" value="1"/>
</dbReference>
<keyword evidence="8" id="KW-0902">Two-component regulatory system</keyword>
<organism evidence="13 14">
    <name type="scientific">Cupriavidus taiwanensis (strain DSM 17343 / BCRC 17206 / CCUG 44338 / CIP 107171 / LMG 19424 / R1)</name>
    <name type="common">Ralstonia taiwanensis (strain LMG 19424)</name>
    <dbReference type="NCBI Taxonomy" id="977880"/>
    <lineage>
        <taxon>Bacteria</taxon>
        <taxon>Pseudomonadati</taxon>
        <taxon>Pseudomonadota</taxon>
        <taxon>Betaproteobacteria</taxon>
        <taxon>Burkholderiales</taxon>
        <taxon>Burkholderiaceae</taxon>
        <taxon>Cupriavidus</taxon>
    </lineage>
</organism>
<keyword evidence="9" id="KW-0812">Transmembrane</keyword>
<evidence type="ECO:0000256" key="5">
    <source>
        <dbReference type="ARBA" id="ARBA00022741"/>
    </source>
</evidence>
<reference evidence="13 14" key="1">
    <citation type="journal article" date="2008" name="Genome Res.">
        <title>Genome sequence of the beta-rhizobium Cupriavidus taiwanensis and comparative genomics of rhizobia.</title>
        <authorList>
            <person name="Amadou C."/>
            <person name="Pascal G."/>
            <person name="Mangenot S."/>
            <person name="Glew M."/>
            <person name="Bontemps C."/>
            <person name="Capela D."/>
            <person name="Carrere S."/>
            <person name="Cruveiller S."/>
            <person name="Dossat C."/>
            <person name="Lajus A."/>
            <person name="Marchetti M."/>
            <person name="Poinsot V."/>
            <person name="Rouy Z."/>
            <person name="Servin B."/>
            <person name="Saad M."/>
            <person name="Schenowitz C."/>
            <person name="Barbe V."/>
            <person name="Batut J."/>
            <person name="Medigue C."/>
            <person name="Masson-Boivin C."/>
        </authorList>
    </citation>
    <scope>NUCLEOTIDE SEQUENCE [LARGE SCALE GENOMIC DNA]</scope>
    <source>
        <strain evidence="14">DSM 17343 / BCRC 17206 / CCUG 44338 / CIP 107171 / LMG 19424 / R1</strain>
    </source>
</reference>
<gene>
    <name evidence="13" type="ordered locus">RALTA_A1292</name>
</gene>
<dbReference type="InterPro" id="IPR000014">
    <property type="entry name" value="PAS"/>
</dbReference>
<keyword evidence="14" id="KW-1185">Reference proteome</keyword>
<dbReference type="InterPro" id="IPR003661">
    <property type="entry name" value="HisK_dim/P_dom"/>
</dbReference>
<evidence type="ECO:0000256" key="1">
    <source>
        <dbReference type="ARBA" id="ARBA00000085"/>
    </source>
</evidence>
<dbReference type="GO" id="GO:0006355">
    <property type="term" value="P:regulation of DNA-templated transcription"/>
    <property type="evidence" value="ECO:0007669"/>
    <property type="project" value="InterPro"/>
</dbReference>
<evidence type="ECO:0000256" key="7">
    <source>
        <dbReference type="ARBA" id="ARBA00022840"/>
    </source>
</evidence>
<dbReference type="SMART" id="SM00387">
    <property type="entry name" value="HATPase_c"/>
    <property type="match status" value="1"/>
</dbReference>
<dbReference type="SUPFAM" id="SSF55785">
    <property type="entry name" value="PYP-like sensor domain (PAS domain)"/>
    <property type="match status" value="2"/>
</dbReference>
<evidence type="ECO:0000259" key="12">
    <source>
        <dbReference type="PROSITE" id="PS50113"/>
    </source>
</evidence>
<evidence type="ECO:0000256" key="2">
    <source>
        <dbReference type="ARBA" id="ARBA00012438"/>
    </source>
</evidence>
<dbReference type="Pfam" id="PF00989">
    <property type="entry name" value="PAS"/>
    <property type="match status" value="1"/>
</dbReference>
<dbReference type="PRINTS" id="PR00344">
    <property type="entry name" value="BCTRLSENSOR"/>
</dbReference>
<evidence type="ECO:0000259" key="11">
    <source>
        <dbReference type="PROSITE" id="PS50112"/>
    </source>
</evidence>
<dbReference type="CDD" id="cd00082">
    <property type="entry name" value="HisKA"/>
    <property type="match status" value="1"/>
</dbReference>
<dbReference type="NCBIfam" id="TIGR00229">
    <property type="entry name" value="sensory_box"/>
    <property type="match status" value="2"/>
</dbReference>
<dbReference type="SMART" id="SM00388">
    <property type="entry name" value="HisKA"/>
    <property type="match status" value="1"/>
</dbReference>
<dbReference type="GO" id="GO:0000155">
    <property type="term" value="F:phosphorelay sensor kinase activity"/>
    <property type="evidence" value="ECO:0007669"/>
    <property type="project" value="InterPro"/>
</dbReference>
<dbReference type="GO" id="GO:0005524">
    <property type="term" value="F:ATP binding"/>
    <property type="evidence" value="ECO:0007669"/>
    <property type="project" value="UniProtKB-KW"/>
</dbReference>
<evidence type="ECO:0000256" key="8">
    <source>
        <dbReference type="ARBA" id="ARBA00023012"/>
    </source>
</evidence>
<dbReference type="HOGENOM" id="CLU_011685_0_0_4"/>
<dbReference type="InterPro" id="IPR036890">
    <property type="entry name" value="HATPase_C_sf"/>
</dbReference>
<name>B3R4L9_CUPTR</name>
<feature type="domain" description="PAC" evidence="12">
    <location>
        <begin position="580"/>
        <end position="632"/>
    </location>
</feature>
<dbReference type="SMART" id="SM00086">
    <property type="entry name" value="PAC"/>
    <property type="match status" value="1"/>
</dbReference>
<dbReference type="Pfam" id="PF02518">
    <property type="entry name" value="HATPase_c"/>
    <property type="match status" value="1"/>
</dbReference>
<dbReference type="Pfam" id="PF13188">
    <property type="entry name" value="PAS_8"/>
    <property type="match status" value="1"/>
</dbReference>
<dbReference type="CDD" id="cd00130">
    <property type="entry name" value="PAS"/>
    <property type="match status" value="1"/>
</dbReference>
<dbReference type="KEGG" id="cti:RALTA_A1292"/>
<dbReference type="SUPFAM" id="SSF47384">
    <property type="entry name" value="Homodimeric domain of signal transducing histidine kinase"/>
    <property type="match status" value="1"/>
</dbReference>
<evidence type="ECO:0000313" key="13">
    <source>
        <dbReference type="EMBL" id="CAQ69252.1"/>
    </source>
</evidence>
<evidence type="ECO:0000256" key="9">
    <source>
        <dbReference type="SAM" id="Phobius"/>
    </source>
</evidence>
<dbReference type="EMBL" id="CU633749">
    <property type="protein sequence ID" value="CAQ69252.1"/>
    <property type="molecule type" value="Genomic_DNA"/>
</dbReference>
<dbReference type="eggNOG" id="COG3290">
    <property type="taxonomic scope" value="Bacteria"/>
</dbReference>
<dbReference type="InterPro" id="IPR003594">
    <property type="entry name" value="HATPase_dom"/>
</dbReference>
<keyword evidence="5" id="KW-0547">Nucleotide-binding</keyword>